<evidence type="ECO:0000313" key="2">
    <source>
        <dbReference type="EMBL" id="QNL99076.1"/>
    </source>
</evidence>
<dbReference type="InterPro" id="IPR022742">
    <property type="entry name" value="Hydrolase_4"/>
</dbReference>
<feature type="domain" description="Serine aminopeptidase S33" evidence="1">
    <location>
        <begin position="31"/>
        <end position="292"/>
    </location>
</feature>
<evidence type="ECO:0000259" key="1">
    <source>
        <dbReference type="Pfam" id="PF12146"/>
    </source>
</evidence>
<dbReference type="PANTHER" id="PTHR11614">
    <property type="entry name" value="PHOSPHOLIPASE-RELATED"/>
    <property type="match status" value="1"/>
</dbReference>
<name>A0A7G9FKJ5_9FIRM</name>
<keyword evidence="2" id="KW-0378">Hydrolase</keyword>
<dbReference type="SUPFAM" id="SSF53474">
    <property type="entry name" value="alpha/beta-Hydrolases"/>
    <property type="match status" value="1"/>
</dbReference>
<dbReference type="Gene3D" id="3.40.50.1820">
    <property type="entry name" value="alpha/beta hydrolase"/>
    <property type="match status" value="1"/>
</dbReference>
<protein>
    <submittedName>
        <fullName evidence="2">Alpha/beta hydrolase</fullName>
    </submittedName>
</protein>
<dbReference type="Proteomes" id="UP000515819">
    <property type="component" value="Chromosome"/>
</dbReference>
<dbReference type="KEGG" id="wcp:H9Q76_10045"/>
<dbReference type="InterPro" id="IPR029058">
    <property type="entry name" value="AB_hydrolase_fold"/>
</dbReference>
<proteinExistence type="predicted"/>
<reference evidence="2 3" key="1">
    <citation type="submission" date="2020-08" db="EMBL/GenBank/DDBJ databases">
        <authorList>
            <person name="Liu C."/>
            <person name="Sun Q."/>
        </authorList>
    </citation>
    <scope>NUCLEOTIDE SEQUENCE [LARGE SCALE GENOMIC DNA]</scope>
    <source>
        <strain evidence="2 3">NSJ-4</strain>
    </source>
</reference>
<keyword evidence="3" id="KW-1185">Reference proteome</keyword>
<accession>A0A7G9FKJ5</accession>
<dbReference type="Pfam" id="PF12146">
    <property type="entry name" value="Hydrolase_4"/>
    <property type="match status" value="1"/>
</dbReference>
<dbReference type="InterPro" id="IPR051044">
    <property type="entry name" value="MAG_DAG_Lipase"/>
</dbReference>
<dbReference type="GO" id="GO:0016787">
    <property type="term" value="F:hydrolase activity"/>
    <property type="evidence" value="ECO:0007669"/>
    <property type="project" value="UniProtKB-KW"/>
</dbReference>
<gene>
    <name evidence="2" type="ORF">H9Q76_10045</name>
</gene>
<dbReference type="RefSeq" id="WP_118671569.1">
    <property type="nucleotide sequence ID" value="NZ_CP060632.1"/>
</dbReference>
<organism evidence="2 3">
    <name type="scientific">Wujia chipingensis</name>
    <dbReference type="NCBI Taxonomy" id="2763670"/>
    <lineage>
        <taxon>Bacteria</taxon>
        <taxon>Bacillati</taxon>
        <taxon>Bacillota</taxon>
        <taxon>Clostridia</taxon>
        <taxon>Lachnospirales</taxon>
        <taxon>Lachnospiraceae</taxon>
        <taxon>Wujia</taxon>
    </lineage>
</organism>
<sequence>MAVKYREFKFHSHADKLEIHAMTVAPEAKIIGVVQILHGMCEHKERYYDFMKYLAEKGYLCVIHDHRGHGSSVVSDADLGYFYDAGYDGLIEDAHQVTELIKESVGDVPYILLGHSMGSLVARCYLKRYDDEIDKAVIVGSPSMRRGIAPGLRLLKILRGCKGRRKHSKLMDHIMMNSSYERRFKKEKLQHAWINSDRDAVEKYNNDRYCNFTFTLDGYENLVYLLQETYNKDGWQMKHKDLPIKFFSGKDDPCAISPSDFGKAIHFMKDLGYTDVRGAMYKGMRHEILNEKGRKRVYQDIYDFIKN</sequence>
<dbReference type="EMBL" id="CP060632">
    <property type="protein sequence ID" value="QNL99076.1"/>
    <property type="molecule type" value="Genomic_DNA"/>
</dbReference>
<dbReference type="AlphaFoldDB" id="A0A7G9FKJ5"/>
<evidence type="ECO:0000313" key="3">
    <source>
        <dbReference type="Proteomes" id="UP000515819"/>
    </source>
</evidence>